<evidence type="ECO:0000256" key="1">
    <source>
        <dbReference type="SAM" id="MobiDB-lite"/>
    </source>
</evidence>
<feature type="compositionally biased region" description="Low complexity" evidence="1">
    <location>
        <begin position="8"/>
        <end position="20"/>
    </location>
</feature>
<protein>
    <submittedName>
        <fullName evidence="2">Uncharacterized protein</fullName>
    </submittedName>
</protein>
<proteinExistence type="predicted"/>
<comment type="caution">
    <text evidence="2">The sequence shown here is derived from an EMBL/GenBank/DDBJ whole genome shotgun (WGS) entry which is preliminary data.</text>
</comment>
<keyword evidence="3" id="KW-1185">Reference proteome</keyword>
<organism evidence="2 3">
    <name type="scientific">Apiotrichum porosum</name>
    <dbReference type="NCBI Taxonomy" id="105984"/>
    <lineage>
        <taxon>Eukaryota</taxon>
        <taxon>Fungi</taxon>
        <taxon>Dikarya</taxon>
        <taxon>Basidiomycota</taxon>
        <taxon>Agaricomycotina</taxon>
        <taxon>Tremellomycetes</taxon>
        <taxon>Trichosporonales</taxon>
        <taxon>Trichosporonaceae</taxon>
        <taxon>Apiotrichum</taxon>
    </lineage>
</organism>
<feature type="region of interest" description="Disordered" evidence="1">
    <location>
        <begin position="1"/>
        <end position="20"/>
    </location>
</feature>
<dbReference type="EMBL" id="RSCE01000021">
    <property type="protein sequence ID" value="RSH76715.1"/>
    <property type="molecule type" value="Genomic_DNA"/>
</dbReference>
<name>A0A427XCZ5_9TREE</name>
<dbReference type="AlphaFoldDB" id="A0A427XCZ5"/>
<gene>
    <name evidence="2" type="ORF">EHS24_005291</name>
</gene>
<dbReference type="OrthoDB" id="10607127at2759"/>
<sequence length="208" mass="23662">MTNSRPYSSSSTGSKSSFSSSTSTAFSTLSTSSYPFWTATGTRDTRRFSPRLRDLLMTLREHDIKAIEWGLGLDSSMGAPVHVSNHFIILDLAYVSFIPELGIWQPDPIEAFRSYLHPVCMREGSLYHPDIMSLVSWMSNFIIYATCGVKYIPKPTTEDECDNDDPAWEREGLARLDSVPWGERQWLEPVLRSLVKGEVSYEIFTKDW</sequence>
<reference evidence="2 3" key="1">
    <citation type="submission" date="2018-11" db="EMBL/GenBank/DDBJ databases">
        <title>Genome sequence of Apiotrichum porosum DSM 27194.</title>
        <authorList>
            <person name="Aliyu H."/>
            <person name="Gorte O."/>
            <person name="Ochsenreither K."/>
        </authorList>
    </citation>
    <scope>NUCLEOTIDE SEQUENCE [LARGE SCALE GENOMIC DNA]</scope>
    <source>
        <strain evidence="2 3">DSM 27194</strain>
    </source>
</reference>
<dbReference type="Proteomes" id="UP000279236">
    <property type="component" value="Unassembled WGS sequence"/>
</dbReference>
<dbReference type="RefSeq" id="XP_028471862.1">
    <property type="nucleotide sequence ID" value="XM_028620820.1"/>
</dbReference>
<evidence type="ECO:0000313" key="3">
    <source>
        <dbReference type="Proteomes" id="UP000279236"/>
    </source>
</evidence>
<evidence type="ECO:0000313" key="2">
    <source>
        <dbReference type="EMBL" id="RSH76715.1"/>
    </source>
</evidence>
<dbReference type="GeneID" id="39589834"/>
<accession>A0A427XCZ5</accession>